<reference evidence="2 3" key="1">
    <citation type="journal article" date="2018" name="IMA Fungus">
        <title>IMA Genome-F 9: Draft genome sequence of Annulohypoxylon stygium, Aspergillus mulundensis, Berkeleyomyces basicola (syn. Thielaviopsis basicola), Ceratocystis smalleyi, two Cercospora beticola strains, Coleophoma cylindrospora, Fusarium fracticaudum, Phialophora cf. hyalina, and Morchella septimelata.</title>
        <authorList>
            <person name="Wingfield B.D."/>
            <person name="Bills G.F."/>
            <person name="Dong Y."/>
            <person name="Huang W."/>
            <person name="Nel W.J."/>
            <person name="Swalarsk-Parry B.S."/>
            <person name="Vaghefi N."/>
            <person name="Wilken P.M."/>
            <person name="An Z."/>
            <person name="de Beer Z.W."/>
            <person name="De Vos L."/>
            <person name="Chen L."/>
            <person name="Duong T.A."/>
            <person name="Gao Y."/>
            <person name="Hammerbacher A."/>
            <person name="Kikkert J.R."/>
            <person name="Li Y."/>
            <person name="Li H."/>
            <person name="Li K."/>
            <person name="Li Q."/>
            <person name="Liu X."/>
            <person name="Ma X."/>
            <person name="Naidoo K."/>
            <person name="Pethybridge S.J."/>
            <person name="Sun J."/>
            <person name="Steenkamp E.T."/>
            <person name="van der Nest M.A."/>
            <person name="van Wyk S."/>
            <person name="Wingfield M.J."/>
            <person name="Xiong C."/>
            <person name="Yue Q."/>
            <person name="Zhang X."/>
        </authorList>
    </citation>
    <scope>NUCLEOTIDE SEQUENCE [LARGE SCALE GENOMIC DNA]</scope>
    <source>
        <strain evidence="2 3">BP5796</strain>
    </source>
</reference>
<dbReference type="EMBL" id="PDLN01000003">
    <property type="protein sequence ID" value="RDW91020.1"/>
    <property type="molecule type" value="Genomic_DNA"/>
</dbReference>
<evidence type="ECO:0000313" key="2">
    <source>
        <dbReference type="EMBL" id="RDW91020.1"/>
    </source>
</evidence>
<sequence>MSETTDTIDYPLSRHQRAKPRRDSSGGLLFYAPRRVPTRENYHDPDLEAGFPDDPPPLRRFSMWREMRRAARGFLAYLWAWMNNSQRGL</sequence>
<feature type="region of interest" description="Disordered" evidence="1">
    <location>
        <begin position="1"/>
        <end position="30"/>
    </location>
</feature>
<comment type="caution">
    <text evidence="2">The sequence shown here is derived from an EMBL/GenBank/DDBJ whole genome shotgun (WGS) entry which is preliminary data.</text>
</comment>
<dbReference type="OrthoDB" id="10271388at2759"/>
<keyword evidence="3" id="KW-1185">Reference proteome</keyword>
<dbReference type="Proteomes" id="UP000256328">
    <property type="component" value="Unassembled WGS sequence"/>
</dbReference>
<evidence type="ECO:0000313" key="3">
    <source>
        <dbReference type="Proteomes" id="UP000256328"/>
    </source>
</evidence>
<proteinExistence type="predicted"/>
<evidence type="ECO:0000256" key="1">
    <source>
        <dbReference type="SAM" id="MobiDB-lite"/>
    </source>
</evidence>
<gene>
    <name evidence="2" type="ORF">BP5796_02185</name>
</gene>
<accession>A0A3D8SXM7</accession>
<dbReference type="AlphaFoldDB" id="A0A3D8SXM7"/>
<protein>
    <submittedName>
        <fullName evidence="2">Uncharacterized protein</fullName>
    </submittedName>
</protein>
<organism evidence="2 3">
    <name type="scientific">Coleophoma crateriformis</name>
    <dbReference type="NCBI Taxonomy" id="565419"/>
    <lineage>
        <taxon>Eukaryota</taxon>
        <taxon>Fungi</taxon>
        <taxon>Dikarya</taxon>
        <taxon>Ascomycota</taxon>
        <taxon>Pezizomycotina</taxon>
        <taxon>Leotiomycetes</taxon>
        <taxon>Helotiales</taxon>
        <taxon>Dermateaceae</taxon>
        <taxon>Coleophoma</taxon>
    </lineage>
</organism>
<name>A0A3D8SXM7_9HELO</name>